<dbReference type="Pfam" id="PF25251">
    <property type="entry name" value="DUF7853"/>
    <property type="match status" value="1"/>
</dbReference>
<accession>A0AAV3TFF4</accession>
<evidence type="ECO:0000313" key="1">
    <source>
        <dbReference type="EMBL" id="GAA0683073.1"/>
    </source>
</evidence>
<organism evidence="1 2">
    <name type="scientific">Natronoarchaeum mannanilyticum</name>
    <dbReference type="NCBI Taxonomy" id="926360"/>
    <lineage>
        <taxon>Archaea</taxon>
        <taxon>Methanobacteriati</taxon>
        <taxon>Methanobacteriota</taxon>
        <taxon>Stenosarchaea group</taxon>
        <taxon>Halobacteria</taxon>
        <taxon>Halobacteriales</taxon>
        <taxon>Natronoarchaeaceae</taxon>
    </lineage>
</organism>
<proteinExistence type="predicted"/>
<protein>
    <submittedName>
        <fullName evidence="1">Uncharacterized protein</fullName>
    </submittedName>
</protein>
<name>A0AAV3TFF4_9EURY</name>
<gene>
    <name evidence="1" type="ORF">GCM10009020_35590</name>
</gene>
<evidence type="ECO:0000313" key="2">
    <source>
        <dbReference type="Proteomes" id="UP001500420"/>
    </source>
</evidence>
<keyword evidence="2" id="KW-1185">Reference proteome</keyword>
<reference evidence="1 2" key="1">
    <citation type="journal article" date="2019" name="Int. J. Syst. Evol. Microbiol.">
        <title>The Global Catalogue of Microorganisms (GCM) 10K type strain sequencing project: providing services to taxonomists for standard genome sequencing and annotation.</title>
        <authorList>
            <consortium name="The Broad Institute Genomics Platform"/>
            <consortium name="The Broad Institute Genome Sequencing Center for Infectious Disease"/>
            <person name="Wu L."/>
            <person name="Ma J."/>
        </authorList>
    </citation>
    <scope>NUCLEOTIDE SEQUENCE [LARGE SCALE GENOMIC DNA]</scope>
    <source>
        <strain evidence="1 2">JCM 16328</strain>
    </source>
</reference>
<dbReference type="AlphaFoldDB" id="A0AAV3TFF4"/>
<dbReference type="Proteomes" id="UP001500420">
    <property type="component" value="Unassembled WGS sequence"/>
</dbReference>
<sequence length="79" mass="9364">MSPKNAQRESLLDLSREEQWVLHHVILDCIEMESRAPESTDSPALAVYRVFEKLERGTHRFSQRECQCIRDELRQYVDS</sequence>
<dbReference type="EMBL" id="BAAADV010000008">
    <property type="protein sequence ID" value="GAA0683073.1"/>
    <property type="molecule type" value="Genomic_DNA"/>
</dbReference>
<comment type="caution">
    <text evidence="1">The sequence shown here is derived from an EMBL/GenBank/DDBJ whole genome shotgun (WGS) entry which is preliminary data.</text>
</comment>
<dbReference type="InterPro" id="IPR057175">
    <property type="entry name" value="DUF7853"/>
</dbReference>